<organism evidence="1 2">
    <name type="scientific">Phytophthora megakarya</name>
    <dbReference type="NCBI Taxonomy" id="4795"/>
    <lineage>
        <taxon>Eukaryota</taxon>
        <taxon>Sar</taxon>
        <taxon>Stramenopiles</taxon>
        <taxon>Oomycota</taxon>
        <taxon>Peronosporomycetes</taxon>
        <taxon>Peronosporales</taxon>
        <taxon>Peronosporaceae</taxon>
        <taxon>Phytophthora</taxon>
    </lineage>
</organism>
<dbReference type="AlphaFoldDB" id="A0A225UGP7"/>
<dbReference type="EMBL" id="NBNE01018691">
    <property type="protein sequence ID" value="OWY92153.1"/>
    <property type="molecule type" value="Genomic_DNA"/>
</dbReference>
<proteinExistence type="predicted"/>
<sequence>MLNQLTSIDERLARLEDAHASLVARGQVREPFAAQRTEDPSFSTTDAPLFAATPAQATATTLAGCLLNWYVSHIWQTVKGKREQNKRAEVKAAVNIMMVLYQMPFKVVAEPSKSDHIAYQAWKNALWELAVNMDTVANERLTKFDHKKPTRKPSSLRKRWRLLRTSHPDAYRSLGAQFLALQSRGCIIDACTPRSHLWTASDLQAPEPHRKHTHHRTRLKHNCPRLESNQRLEASLSLFR</sequence>
<dbReference type="Proteomes" id="UP000198211">
    <property type="component" value="Unassembled WGS sequence"/>
</dbReference>
<evidence type="ECO:0000313" key="2">
    <source>
        <dbReference type="Proteomes" id="UP000198211"/>
    </source>
</evidence>
<accession>A0A225UGP7</accession>
<comment type="caution">
    <text evidence="1">The sequence shown here is derived from an EMBL/GenBank/DDBJ whole genome shotgun (WGS) entry which is preliminary data.</text>
</comment>
<dbReference type="OrthoDB" id="99530at2759"/>
<protein>
    <submittedName>
        <fullName evidence="1">Uncharacterized protein</fullName>
    </submittedName>
</protein>
<evidence type="ECO:0000313" key="1">
    <source>
        <dbReference type="EMBL" id="OWY92153.1"/>
    </source>
</evidence>
<reference evidence="2" key="1">
    <citation type="submission" date="2017-03" db="EMBL/GenBank/DDBJ databases">
        <title>Phytopthora megakarya and P. palmivora, two closely related causual agents of cacao black pod achieved similar genome size and gene model numbers by different mechanisms.</title>
        <authorList>
            <person name="Ali S."/>
            <person name="Shao J."/>
            <person name="Larry D.J."/>
            <person name="Kronmiller B."/>
            <person name="Shen D."/>
            <person name="Strem M.D."/>
            <person name="Melnick R.L."/>
            <person name="Guiltinan M.J."/>
            <person name="Tyler B.M."/>
            <person name="Meinhardt L.W."/>
            <person name="Bailey B.A."/>
        </authorList>
    </citation>
    <scope>NUCLEOTIDE SEQUENCE [LARGE SCALE GENOMIC DNA]</scope>
    <source>
        <strain evidence="2">zdho120</strain>
    </source>
</reference>
<name>A0A225UGP7_9STRA</name>
<keyword evidence="2" id="KW-1185">Reference proteome</keyword>
<gene>
    <name evidence="1" type="ORF">PHMEG_00038958</name>
</gene>